<proteinExistence type="predicted"/>
<gene>
    <name evidence="1" type="ORF">SDC9_171211</name>
</gene>
<reference evidence="1" key="1">
    <citation type="submission" date="2019-08" db="EMBL/GenBank/DDBJ databases">
        <authorList>
            <person name="Kucharzyk K."/>
            <person name="Murdoch R.W."/>
            <person name="Higgins S."/>
            <person name="Loffler F."/>
        </authorList>
    </citation>
    <scope>NUCLEOTIDE SEQUENCE</scope>
</reference>
<organism evidence="1">
    <name type="scientific">bioreactor metagenome</name>
    <dbReference type="NCBI Taxonomy" id="1076179"/>
    <lineage>
        <taxon>unclassified sequences</taxon>
        <taxon>metagenomes</taxon>
        <taxon>ecological metagenomes</taxon>
    </lineage>
</organism>
<dbReference type="EMBL" id="VSSQ01072432">
    <property type="protein sequence ID" value="MPN23818.1"/>
    <property type="molecule type" value="Genomic_DNA"/>
</dbReference>
<protein>
    <submittedName>
        <fullName evidence="1">Uncharacterized protein</fullName>
    </submittedName>
</protein>
<sequence length="135" mass="15425">MADTTILDFLKSRKDLWPLLGIEKEKDPAKLIKALGYTNPATATIGSMKCDGVLYDWFSGKLYSFDWTSGLSRYQFAQMFATTDRVELAKKMTEFMAHAQREYVLRQAVLAEVFKGWSTAAVEVLYKPLPQRFLP</sequence>
<name>A0A645GA90_9ZZZZ</name>
<accession>A0A645GA90</accession>
<dbReference type="AlphaFoldDB" id="A0A645GA90"/>
<evidence type="ECO:0000313" key="1">
    <source>
        <dbReference type="EMBL" id="MPN23818.1"/>
    </source>
</evidence>
<comment type="caution">
    <text evidence="1">The sequence shown here is derived from an EMBL/GenBank/DDBJ whole genome shotgun (WGS) entry which is preliminary data.</text>
</comment>